<comment type="caution">
    <text evidence="2">The sequence shown here is derived from an EMBL/GenBank/DDBJ whole genome shotgun (WGS) entry which is preliminary data.</text>
</comment>
<dbReference type="Proteomes" id="UP001324427">
    <property type="component" value="Unassembled WGS sequence"/>
</dbReference>
<feature type="region of interest" description="Disordered" evidence="1">
    <location>
        <begin position="1"/>
        <end position="20"/>
    </location>
</feature>
<name>A0AAV9JT29_9PEZI</name>
<reference evidence="2 3" key="1">
    <citation type="submission" date="2021-11" db="EMBL/GenBank/DDBJ databases">
        <title>Black yeast isolated from Biological Soil Crust.</title>
        <authorList>
            <person name="Kurbessoian T."/>
        </authorList>
    </citation>
    <scope>NUCLEOTIDE SEQUENCE [LARGE SCALE GENOMIC DNA]</scope>
    <source>
        <strain evidence="2 3">CCFEE 5522</strain>
    </source>
</reference>
<dbReference type="EMBL" id="JAVFHQ010000008">
    <property type="protein sequence ID" value="KAK4548167.1"/>
    <property type="molecule type" value="Genomic_DNA"/>
</dbReference>
<evidence type="ECO:0000256" key="1">
    <source>
        <dbReference type="SAM" id="MobiDB-lite"/>
    </source>
</evidence>
<keyword evidence="3" id="KW-1185">Reference proteome</keyword>
<protein>
    <submittedName>
        <fullName evidence="2">Uncharacterized protein</fullName>
    </submittedName>
</protein>
<evidence type="ECO:0000313" key="2">
    <source>
        <dbReference type="EMBL" id="KAK4548167.1"/>
    </source>
</evidence>
<accession>A0AAV9JT29</accession>
<organism evidence="2 3">
    <name type="scientific">Oleoguttula mirabilis</name>
    <dbReference type="NCBI Taxonomy" id="1507867"/>
    <lineage>
        <taxon>Eukaryota</taxon>
        <taxon>Fungi</taxon>
        <taxon>Dikarya</taxon>
        <taxon>Ascomycota</taxon>
        <taxon>Pezizomycotina</taxon>
        <taxon>Dothideomycetes</taxon>
        <taxon>Dothideomycetidae</taxon>
        <taxon>Mycosphaerellales</taxon>
        <taxon>Teratosphaeriaceae</taxon>
        <taxon>Oleoguttula</taxon>
    </lineage>
</organism>
<gene>
    <name evidence="2" type="ORF">LTR36_010036</name>
</gene>
<sequence>MQREAAPPQQDPTSGKPTEKTLDEAKRVFVVMHEYPSTSTTLTERVSVIAAICAHKSNAIGHMQRIRDRVTSPQTEQQDQMLPRYRRLWTLSGTAKRRPVCQNGSRSTHANGEEHVFWIEEHVLRALGWSE</sequence>
<dbReference type="AlphaFoldDB" id="A0AAV9JT29"/>
<proteinExistence type="predicted"/>
<evidence type="ECO:0000313" key="3">
    <source>
        <dbReference type="Proteomes" id="UP001324427"/>
    </source>
</evidence>